<dbReference type="Proteomes" id="UP000231791">
    <property type="component" value="Chromosome"/>
</dbReference>
<dbReference type="InterPro" id="IPR036812">
    <property type="entry name" value="NAD(P)_OxRdtase_dom_sf"/>
</dbReference>
<dbReference type="EMBL" id="CP024985">
    <property type="protein sequence ID" value="ATZ23792.1"/>
    <property type="molecule type" value="Genomic_DNA"/>
</dbReference>
<dbReference type="InterPro" id="IPR050791">
    <property type="entry name" value="Aldo-Keto_reductase"/>
</dbReference>
<proteinExistence type="predicted"/>
<dbReference type="EC" id="1.-.-.-" evidence="3"/>
<protein>
    <submittedName>
        <fullName evidence="3">Oxidoreductase YdbC</fullName>
        <ecNumber evidence="3">1.-.-.-</ecNumber>
    </submittedName>
</protein>
<dbReference type="PANTHER" id="PTHR43625:SF40">
    <property type="entry name" value="ALDO-KETO REDUCTASE YAKC [NADP(+)]"/>
    <property type="match status" value="1"/>
</dbReference>
<dbReference type="SUPFAM" id="SSF51430">
    <property type="entry name" value="NAD(P)-linked oxidoreductase"/>
    <property type="match status" value="1"/>
</dbReference>
<dbReference type="GO" id="GO:0005737">
    <property type="term" value="C:cytoplasm"/>
    <property type="evidence" value="ECO:0007669"/>
    <property type="project" value="TreeGrafter"/>
</dbReference>
<evidence type="ECO:0000313" key="4">
    <source>
        <dbReference type="Proteomes" id="UP000231791"/>
    </source>
</evidence>
<evidence type="ECO:0000259" key="2">
    <source>
        <dbReference type="Pfam" id="PF00248"/>
    </source>
</evidence>
<accession>A0A2K8PAM2</accession>
<organism evidence="3 4">
    <name type="scientific">Streptomyces lavendulae subsp. lavendulae</name>
    <dbReference type="NCBI Taxonomy" id="58340"/>
    <lineage>
        <taxon>Bacteria</taxon>
        <taxon>Bacillati</taxon>
        <taxon>Actinomycetota</taxon>
        <taxon>Actinomycetes</taxon>
        <taxon>Kitasatosporales</taxon>
        <taxon>Streptomycetaceae</taxon>
        <taxon>Streptomyces</taxon>
    </lineage>
</organism>
<gene>
    <name evidence="3" type="primary">ydbC2</name>
    <name evidence="3" type="ORF">SLAV_09615</name>
</gene>
<dbReference type="AlphaFoldDB" id="A0A2K8PAM2"/>
<dbReference type="CDD" id="cd19088">
    <property type="entry name" value="AKR_AKR13B1"/>
    <property type="match status" value="1"/>
</dbReference>
<keyword evidence="4" id="KW-1185">Reference proteome</keyword>
<dbReference type="GO" id="GO:0016491">
    <property type="term" value="F:oxidoreductase activity"/>
    <property type="evidence" value="ECO:0007669"/>
    <property type="project" value="UniProtKB-KW"/>
</dbReference>
<evidence type="ECO:0000313" key="3">
    <source>
        <dbReference type="EMBL" id="ATZ23792.1"/>
    </source>
</evidence>
<name>A0A2K8PAM2_STRLA</name>
<dbReference type="InterPro" id="IPR020471">
    <property type="entry name" value="AKR"/>
</dbReference>
<dbReference type="Gene3D" id="3.20.20.100">
    <property type="entry name" value="NADP-dependent oxidoreductase domain"/>
    <property type="match status" value="1"/>
</dbReference>
<dbReference type="InterPro" id="IPR023210">
    <property type="entry name" value="NADP_OxRdtase_dom"/>
</dbReference>
<dbReference type="PRINTS" id="PR00069">
    <property type="entry name" value="ALDKETRDTASE"/>
</dbReference>
<reference evidence="3 4" key="1">
    <citation type="submission" date="2017-11" db="EMBL/GenBank/DDBJ databases">
        <title>Complete genome sequence of Streptomyces lavendulae subsp. lavendulae CCM 3239 (formerly 'Streptomyces aureofaciens CCM 3239'), the producer of the angucycline-type antibiotic auricin.</title>
        <authorList>
            <person name="Busche T."/>
            <person name="Novakova R."/>
            <person name="Al'Dilaimi A."/>
            <person name="Homerova D."/>
            <person name="Feckova L."/>
            <person name="Rezuchova B."/>
            <person name="Mingyar E."/>
            <person name="Csolleiova D."/>
            <person name="Bekeova C."/>
            <person name="Winkler A."/>
            <person name="Sevcikova B."/>
            <person name="Kalinowski J."/>
            <person name="Kormanec J."/>
            <person name="Ruckert C."/>
        </authorList>
    </citation>
    <scope>NUCLEOTIDE SEQUENCE [LARGE SCALE GENOMIC DNA]</scope>
    <source>
        <strain evidence="3 4">CCM 3239</strain>
    </source>
</reference>
<evidence type="ECO:0000256" key="1">
    <source>
        <dbReference type="ARBA" id="ARBA00023002"/>
    </source>
</evidence>
<dbReference type="KEGG" id="slx:SLAV_09615"/>
<dbReference type="Pfam" id="PF00248">
    <property type="entry name" value="Aldo_ket_red"/>
    <property type="match status" value="1"/>
</dbReference>
<sequence length="290" mass="30349">MRGYGRVMTDTVFSLGGELPLRRLGLGTGGLVGPGYWGPRGSRSDAVALLRAAVAQGVRLVDTADNYGPELAEELVAEALHPYGDGLVVATKGGVVRTGPDEWHVAGRPGELRRMCEASLRRLRVERIDLYQLHRFDPAVPMAEQLGELARLREEGKIRHIGLDTVSAPQLREALECVPVASVQNPYNLLDRSSAQVLALCEERGIAFLPYYPLGSGALTGGGAAAVTGVAAAHGAAVGQIALAWLLHRSPVLCPTPGTGSPAHLAQNLAAVSIRLAPGEVALLDAVAGG</sequence>
<dbReference type="PANTHER" id="PTHR43625">
    <property type="entry name" value="AFLATOXIN B1 ALDEHYDE REDUCTASE"/>
    <property type="match status" value="1"/>
</dbReference>
<feature type="domain" description="NADP-dependent oxidoreductase" evidence="2">
    <location>
        <begin position="23"/>
        <end position="287"/>
    </location>
</feature>
<keyword evidence="1 3" id="KW-0560">Oxidoreductase</keyword>